<dbReference type="OrthoDB" id="5833708at2759"/>
<reference evidence="3" key="1">
    <citation type="journal article" date="2015" name="Nat. Genet.">
        <title>The genome and transcriptome of the zoonotic hookworm Ancylostoma ceylanicum identify infection-specific gene families.</title>
        <authorList>
            <person name="Schwarz E.M."/>
            <person name="Hu Y."/>
            <person name="Antoshechkin I."/>
            <person name="Miller M.M."/>
            <person name="Sternberg P.W."/>
            <person name="Aroian R.V."/>
        </authorList>
    </citation>
    <scope>NUCLEOTIDE SEQUENCE</scope>
    <source>
        <strain evidence="3">HY135</strain>
    </source>
</reference>
<dbReference type="STRING" id="53326.A0A016SB96"/>
<dbReference type="EMBL" id="JARK01001595">
    <property type="protein sequence ID" value="EYB87617.1"/>
    <property type="molecule type" value="Genomic_DNA"/>
</dbReference>
<name>A0A016SB96_9BILA</name>
<evidence type="ECO:0000256" key="1">
    <source>
        <dbReference type="SAM" id="MobiDB-lite"/>
    </source>
</evidence>
<proteinExistence type="predicted"/>
<keyword evidence="3" id="KW-1185">Reference proteome</keyword>
<dbReference type="Proteomes" id="UP000024635">
    <property type="component" value="Unassembled WGS sequence"/>
</dbReference>
<evidence type="ECO:0000313" key="2">
    <source>
        <dbReference type="EMBL" id="EYB87617.1"/>
    </source>
</evidence>
<feature type="region of interest" description="Disordered" evidence="1">
    <location>
        <begin position="1"/>
        <end position="21"/>
    </location>
</feature>
<dbReference type="AlphaFoldDB" id="A0A016SB96"/>
<sequence>MSIDPHRSDSDEDRSIPADEQSATLRVVESVRVGLDHWTLLRTGKAMSNADAKQVRQEIDELLTSGRLERLETVSAHVFQMFGREWKEMTNQNILVHLFHDTLDDVNKILARDHFKVF</sequence>
<feature type="compositionally biased region" description="Basic and acidic residues" evidence="1">
    <location>
        <begin position="1"/>
        <end position="17"/>
    </location>
</feature>
<gene>
    <name evidence="2" type="primary">Acey_s0259.g483</name>
    <name evidence="2" type="ORF">Y032_0259g483</name>
</gene>
<organism evidence="2 3">
    <name type="scientific">Ancylostoma ceylanicum</name>
    <dbReference type="NCBI Taxonomy" id="53326"/>
    <lineage>
        <taxon>Eukaryota</taxon>
        <taxon>Metazoa</taxon>
        <taxon>Ecdysozoa</taxon>
        <taxon>Nematoda</taxon>
        <taxon>Chromadorea</taxon>
        <taxon>Rhabditida</taxon>
        <taxon>Rhabditina</taxon>
        <taxon>Rhabditomorpha</taxon>
        <taxon>Strongyloidea</taxon>
        <taxon>Ancylostomatidae</taxon>
        <taxon>Ancylostomatinae</taxon>
        <taxon>Ancylostoma</taxon>
    </lineage>
</organism>
<evidence type="ECO:0000313" key="3">
    <source>
        <dbReference type="Proteomes" id="UP000024635"/>
    </source>
</evidence>
<protein>
    <submittedName>
        <fullName evidence="2">Uncharacterized protein</fullName>
    </submittedName>
</protein>
<comment type="caution">
    <text evidence="2">The sequence shown here is derived from an EMBL/GenBank/DDBJ whole genome shotgun (WGS) entry which is preliminary data.</text>
</comment>
<accession>A0A016SB96</accession>